<name>A0ABD3WFP9_SINWO</name>
<evidence type="ECO:0000256" key="1">
    <source>
        <dbReference type="SAM" id="MobiDB-lite"/>
    </source>
</evidence>
<feature type="region of interest" description="Disordered" evidence="1">
    <location>
        <begin position="1"/>
        <end position="29"/>
    </location>
</feature>
<feature type="compositionally biased region" description="Basic and acidic residues" evidence="1">
    <location>
        <begin position="135"/>
        <end position="155"/>
    </location>
</feature>
<feature type="region of interest" description="Disordered" evidence="1">
    <location>
        <begin position="78"/>
        <end position="310"/>
    </location>
</feature>
<feature type="compositionally biased region" description="Basic and acidic residues" evidence="1">
    <location>
        <begin position="233"/>
        <end position="250"/>
    </location>
</feature>
<dbReference type="AlphaFoldDB" id="A0ABD3WFP9"/>
<gene>
    <name evidence="2" type="ORF">ACJMK2_040016</name>
</gene>
<feature type="compositionally biased region" description="Basic and acidic residues" evidence="1">
    <location>
        <begin position="87"/>
        <end position="109"/>
    </location>
</feature>
<feature type="region of interest" description="Disordered" evidence="1">
    <location>
        <begin position="440"/>
        <end position="471"/>
    </location>
</feature>
<dbReference type="Proteomes" id="UP001634394">
    <property type="component" value="Unassembled WGS sequence"/>
</dbReference>
<proteinExistence type="predicted"/>
<accession>A0ABD3WFP9</accession>
<organism evidence="2 3">
    <name type="scientific">Sinanodonta woodiana</name>
    <name type="common">Chinese pond mussel</name>
    <name type="synonym">Anodonta woodiana</name>
    <dbReference type="NCBI Taxonomy" id="1069815"/>
    <lineage>
        <taxon>Eukaryota</taxon>
        <taxon>Metazoa</taxon>
        <taxon>Spiralia</taxon>
        <taxon>Lophotrochozoa</taxon>
        <taxon>Mollusca</taxon>
        <taxon>Bivalvia</taxon>
        <taxon>Autobranchia</taxon>
        <taxon>Heteroconchia</taxon>
        <taxon>Palaeoheterodonta</taxon>
        <taxon>Unionida</taxon>
        <taxon>Unionoidea</taxon>
        <taxon>Unionidae</taxon>
        <taxon>Unioninae</taxon>
        <taxon>Sinanodonta</taxon>
    </lineage>
</organism>
<sequence>MNSRSHMNESQPVENLPFDTSHRETNSHHSVLHPVDTATSKQDIKDIHYKAILELTQQFVRLLNNEKALKRTQSVVSKAVEPVVSDEGPHKNKLDMAYHEDKEDQKGYEYEEEEEEEEKVDFNTSSGHKGPSKYPGDENLHRRDSIAGQDHDDHASIPSGHSNLIWPKECRDSEMTTGQPGSIQAASSVQHPRSPESREPCDGNVHVRNITPPLNYDQDDQLAINHGSTSIEEEAHQRDTDEGQDGRELWRTNLPPPLPKPDLLAPNPFPRRGNSLPVVRGPPSQTTLQSLTVSSHGRIKGKSDSLSKLPTSDISRDLAKERARIPTTMPSMSRPFDPIQGSKLGELHDVLFQPPCLPKPPVKNNFKEILAPINGRSPSPVLHDVLLRGKVPHSYPIPKPPPLPRQAWSERNVIHGVECGAWDVDGRTMTSIEEEMYIHYPHPPTTPAPKIHLPHPPSTPVTSASSASHLRRRHMLRAPKSPGFQD</sequence>
<protein>
    <submittedName>
        <fullName evidence="2">Uncharacterized protein</fullName>
    </submittedName>
</protein>
<feature type="compositionally biased region" description="Polar residues" evidence="1">
    <location>
        <begin position="1"/>
        <end position="13"/>
    </location>
</feature>
<feature type="compositionally biased region" description="Acidic residues" evidence="1">
    <location>
        <begin position="110"/>
        <end position="119"/>
    </location>
</feature>
<feature type="compositionally biased region" description="Low complexity" evidence="1">
    <location>
        <begin position="284"/>
        <end position="295"/>
    </location>
</feature>
<comment type="caution">
    <text evidence="2">The sequence shown here is derived from an EMBL/GenBank/DDBJ whole genome shotgun (WGS) entry which is preliminary data.</text>
</comment>
<reference evidence="2 3" key="1">
    <citation type="submission" date="2024-11" db="EMBL/GenBank/DDBJ databases">
        <title>Chromosome-level genome assembly of the freshwater bivalve Anodonta woodiana.</title>
        <authorList>
            <person name="Chen X."/>
        </authorList>
    </citation>
    <scope>NUCLEOTIDE SEQUENCE [LARGE SCALE GENOMIC DNA]</scope>
    <source>
        <strain evidence="2">MN2024</strain>
        <tissue evidence="2">Gills</tissue>
    </source>
</reference>
<evidence type="ECO:0000313" key="3">
    <source>
        <dbReference type="Proteomes" id="UP001634394"/>
    </source>
</evidence>
<evidence type="ECO:0000313" key="2">
    <source>
        <dbReference type="EMBL" id="KAL3872058.1"/>
    </source>
</evidence>
<dbReference type="EMBL" id="JBJQND010000007">
    <property type="protein sequence ID" value="KAL3872058.1"/>
    <property type="molecule type" value="Genomic_DNA"/>
</dbReference>
<feature type="compositionally biased region" description="Polar residues" evidence="1">
    <location>
        <begin position="175"/>
        <end position="191"/>
    </location>
</feature>
<keyword evidence="3" id="KW-1185">Reference proteome</keyword>